<dbReference type="AlphaFoldDB" id="A0A8J3LY60"/>
<keyword evidence="3" id="KW-0274">FAD</keyword>
<dbReference type="SUPFAM" id="SSF51905">
    <property type="entry name" value="FAD/NAD(P)-binding domain"/>
    <property type="match status" value="1"/>
</dbReference>
<dbReference type="Pfam" id="PF01494">
    <property type="entry name" value="FAD_binding_3"/>
    <property type="match status" value="1"/>
</dbReference>
<accession>A0A8J3LY60</accession>
<evidence type="ECO:0000256" key="3">
    <source>
        <dbReference type="ARBA" id="ARBA00022827"/>
    </source>
</evidence>
<dbReference type="InterPro" id="IPR002938">
    <property type="entry name" value="FAD-bd"/>
</dbReference>
<dbReference type="Proteomes" id="UP000617531">
    <property type="component" value="Unassembled WGS sequence"/>
</dbReference>
<dbReference type="Gene3D" id="3.50.50.60">
    <property type="entry name" value="FAD/NAD(P)-binding domain"/>
    <property type="match status" value="1"/>
</dbReference>
<dbReference type="PANTHER" id="PTHR43004">
    <property type="entry name" value="TRK SYSTEM POTASSIUM UPTAKE PROTEIN"/>
    <property type="match status" value="1"/>
</dbReference>
<reference evidence="5" key="2">
    <citation type="submission" date="2020-09" db="EMBL/GenBank/DDBJ databases">
        <authorList>
            <person name="Sun Q."/>
            <person name="Zhou Y."/>
        </authorList>
    </citation>
    <scope>NUCLEOTIDE SEQUENCE</scope>
    <source>
        <strain evidence="5">CGMCC 1.16548</strain>
    </source>
</reference>
<evidence type="ECO:0000313" key="5">
    <source>
        <dbReference type="EMBL" id="GHF07909.1"/>
    </source>
</evidence>
<keyword evidence="2" id="KW-0285">Flavoprotein</keyword>
<dbReference type="RefSeq" id="WP_229841837.1">
    <property type="nucleotide sequence ID" value="NZ_BNAI01000001.1"/>
</dbReference>
<dbReference type="GO" id="GO:0016709">
    <property type="term" value="F:oxidoreductase activity, acting on paired donors, with incorporation or reduction of molecular oxygen, NAD(P)H as one donor, and incorporation of one atom of oxygen"/>
    <property type="evidence" value="ECO:0007669"/>
    <property type="project" value="UniProtKB-ARBA"/>
</dbReference>
<evidence type="ECO:0000259" key="4">
    <source>
        <dbReference type="Pfam" id="PF01494"/>
    </source>
</evidence>
<feature type="domain" description="FAD-binding" evidence="4">
    <location>
        <begin position="8"/>
        <end position="352"/>
    </location>
</feature>
<protein>
    <submittedName>
        <fullName evidence="5">2-polyprenyl-6-methoxyphenol hydroxylase</fullName>
    </submittedName>
</protein>
<comment type="caution">
    <text evidence="5">The sequence shown here is derived from an EMBL/GenBank/DDBJ whole genome shotgun (WGS) entry which is preliminary data.</text>
</comment>
<dbReference type="PANTHER" id="PTHR43004:SF19">
    <property type="entry name" value="BINDING MONOOXYGENASE, PUTATIVE (JCVI)-RELATED"/>
    <property type="match status" value="1"/>
</dbReference>
<name>A0A8J3LY60_9MICO</name>
<evidence type="ECO:0000256" key="1">
    <source>
        <dbReference type="ARBA" id="ARBA00001974"/>
    </source>
</evidence>
<comment type="cofactor">
    <cofactor evidence="1">
        <name>FAD</name>
        <dbReference type="ChEBI" id="CHEBI:57692"/>
    </cofactor>
</comment>
<dbReference type="InterPro" id="IPR050641">
    <property type="entry name" value="RIFMO-like"/>
</dbReference>
<dbReference type="GO" id="GO:0071949">
    <property type="term" value="F:FAD binding"/>
    <property type="evidence" value="ECO:0007669"/>
    <property type="project" value="InterPro"/>
</dbReference>
<dbReference type="InterPro" id="IPR036188">
    <property type="entry name" value="FAD/NAD-bd_sf"/>
</dbReference>
<evidence type="ECO:0000313" key="6">
    <source>
        <dbReference type="Proteomes" id="UP000617531"/>
    </source>
</evidence>
<dbReference type="Gene3D" id="3.40.30.120">
    <property type="match status" value="1"/>
</dbReference>
<dbReference type="PRINTS" id="PR00420">
    <property type="entry name" value="RNGMNOXGNASE"/>
</dbReference>
<dbReference type="EMBL" id="BNAI01000001">
    <property type="protein sequence ID" value="GHF07909.1"/>
    <property type="molecule type" value="Genomic_DNA"/>
</dbReference>
<sequence length="509" mass="55659">MAVTPAVDTDVLVVGAGPSGLMAAVCLARLGVDVIVVDGKSEPTRESRALAVQARSMEIYAQLGLVDRVLRECDTAPQIVPGSRTRTFRPVSFAGFGKNLTPYPGIHVLEQSRNERILVDAYLGLGGDLRWRHDLRDLRVDARADHRADHPVEVTLATPDGAPVVIRARWCIGADGASSRVRELLRIPFEGSTNPLRFYVADAVGVAGLAEGAMNMRVSRDDFMLAFPMGGPGHHRILGTVDESAPDHDLEDAVRTRLTAEFGVAYERSAWFSSYRVHHRLAARFRHGPVFLVGDAAHVHSPVGAQGMNTGLQDAHNLACKLADVIQGRRGPESLDRYEAERRPVARRLVTTTDAVFARVTSTSRLARFVRDRVVPLIAPGAVRVMPRLVGTERIYGYLAQLRIHYWMSDAERTRRRGRRHPIVGRRLAWSGDNFAALGTMTWQVHGYGAAAEAVEATASALGLAAHVFPPDIHRRLDASRLYLVRPDGFVAAAAPSADATERFRALLG</sequence>
<keyword evidence="6" id="KW-1185">Reference proteome</keyword>
<reference evidence="5" key="1">
    <citation type="journal article" date="2014" name="Int. J. Syst. Evol. Microbiol.">
        <title>Complete genome sequence of Corynebacterium casei LMG S-19264T (=DSM 44701T), isolated from a smear-ripened cheese.</title>
        <authorList>
            <consortium name="US DOE Joint Genome Institute (JGI-PGF)"/>
            <person name="Walter F."/>
            <person name="Albersmeier A."/>
            <person name="Kalinowski J."/>
            <person name="Ruckert C."/>
        </authorList>
    </citation>
    <scope>NUCLEOTIDE SEQUENCE</scope>
    <source>
        <strain evidence="5">CGMCC 1.16548</strain>
    </source>
</reference>
<proteinExistence type="predicted"/>
<evidence type="ECO:0000256" key="2">
    <source>
        <dbReference type="ARBA" id="ARBA00022630"/>
    </source>
</evidence>
<dbReference type="Gene3D" id="3.30.70.2450">
    <property type="match status" value="1"/>
</dbReference>
<gene>
    <name evidence="5" type="ORF">GCM10011600_05840</name>
</gene>
<organism evidence="5 6">
    <name type="scientific">Pseudolysinimonas yzui</name>
    <dbReference type="NCBI Taxonomy" id="2708254"/>
    <lineage>
        <taxon>Bacteria</taxon>
        <taxon>Bacillati</taxon>
        <taxon>Actinomycetota</taxon>
        <taxon>Actinomycetes</taxon>
        <taxon>Micrococcales</taxon>
        <taxon>Microbacteriaceae</taxon>
        <taxon>Pseudolysinimonas</taxon>
    </lineage>
</organism>